<evidence type="ECO:0000313" key="2">
    <source>
        <dbReference type="EMBL" id="KAL2051110.1"/>
    </source>
</evidence>
<evidence type="ECO:0000256" key="1">
    <source>
        <dbReference type="SAM" id="MobiDB-lite"/>
    </source>
</evidence>
<reference evidence="2 3" key="1">
    <citation type="submission" date="2024-09" db="EMBL/GenBank/DDBJ databases">
        <title>Rethinking Asexuality: The Enigmatic Case of Functional Sexual Genes in Lepraria (Stereocaulaceae).</title>
        <authorList>
            <person name="Doellman M."/>
            <person name="Sun Y."/>
            <person name="Barcenas-Pena A."/>
            <person name="Lumbsch H.T."/>
            <person name="Grewe F."/>
        </authorList>
    </citation>
    <scope>NUCLEOTIDE SEQUENCE [LARGE SCALE GENOMIC DNA]</scope>
    <source>
        <strain evidence="2 3">Grewe 0041</strain>
    </source>
</reference>
<dbReference type="EMBL" id="JBHFEH010000038">
    <property type="protein sequence ID" value="KAL2051110.1"/>
    <property type="molecule type" value="Genomic_DNA"/>
</dbReference>
<sequence>MEKALTTGQRLKRMLKKARSSTKQDEYTDYKERTELLKFFGRPPRTSSKLSHDALSDRNELVHKIPRKPVPTTPVAQVYSSISSTKKPVSTKQRIQTASSSICLQSILLNANGKRSATSSQTSLSSRKVTFALSIHPRHAIDPSATRGMWTTPEQLK</sequence>
<feature type="compositionally biased region" description="Basic residues" evidence="1">
    <location>
        <begin position="10"/>
        <end position="20"/>
    </location>
</feature>
<comment type="caution">
    <text evidence="2">The sequence shown here is derived from an EMBL/GenBank/DDBJ whole genome shotgun (WGS) entry which is preliminary data.</text>
</comment>
<accession>A0ABR4AZN5</accession>
<evidence type="ECO:0000313" key="3">
    <source>
        <dbReference type="Proteomes" id="UP001590951"/>
    </source>
</evidence>
<feature type="region of interest" description="Disordered" evidence="1">
    <location>
        <begin position="1"/>
        <end position="27"/>
    </location>
</feature>
<organism evidence="2 3">
    <name type="scientific">Lepraria finkii</name>
    <dbReference type="NCBI Taxonomy" id="1340010"/>
    <lineage>
        <taxon>Eukaryota</taxon>
        <taxon>Fungi</taxon>
        <taxon>Dikarya</taxon>
        <taxon>Ascomycota</taxon>
        <taxon>Pezizomycotina</taxon>
        <taxon>Lecanoromycetes</taxon>
        <taxon>OSLEUM clade</taxon>
        <taxon>Lecanoromycetidae</taxon>
        <taxon>Lecanorales</taxon>
        <taxon>Lecanorineae</taxon>
        <taxon>Stereocaulaceae</taxon>
        <taxon>Lepraria</taxon>
    </lineage>
</organism>
<name>A0ABR4AZN5_9LECA</name>
<gene>
    <name evidence="2" type="ORF">ABVK25_008539</name>
</gene>
<protein>
    <submittedName>
        <fullName evidence="2">Uncharacterized protein</fullName>
    </submittedName>
</protein>
<proteinExistence type="predicted"/>
<keyword evidence="3" id="KW-1185">Reference proteome</keyword>
<dbReference type="Proteomes" id="UP001590951">
    <property type="component" value="Unassembled WGS sequence"/>
</dbReference>